<dbReference type="Gene3D" id="3.40.50.300">
    <property type="entry name" value="P-loop containing nucleotide triphosphate hydrolases"/>
    <property type="match status" value="1"/>
</dbReference>
<dbReference type="EMBL" id="CDMZ01000728">
    <property type="protein sequence ID" value="CEM20284.1"/>
    <property type="molecule type" value="Genomic_DNA"/>
</dbReference>
<evidence type="ECO:0000256" key="1">
    <source>
        <dbReference type="SAM" id="MobiDB-lite"/>
    </source>
</evidence>
<dbReference type="InterPro" id="IPR007855">
    <property type="entry name" value="RDRP"/>
</dbReference>
<dbReference type="GO" id="GO:0030422">
    <property type="term" value="P:siRNA processing"/>
    <property type="evidence" value="ECO:0007669"/>
    <property type="project" value="TreeGrafter"/>
</dbReference>
<protein>
    <submittedName>
        <fullName evidence="4">Uncharacterized protein</fullName>
    </submittedName>
</protein>
<dbReference type="InterPro" id="IPR041677">
    <property type="entry name" value="DNA2/NAM7_AAA_11"/>
</dbReference>
<evidence type="ECO:0000313" key="4">
    <source>
        <dbReference type="EMBL" id="CEM20284.1"/>
    </source>
</evidence>
<feature type="compositionally biased region" description="Basic and acidic residues" evidence="1">
    <location>
        <begin position="1796"/>
        <end position="1809"/>
    </location>
</feature>
<dbReference type="Pfam" id="PF13086">
    <property type="entry name" value="AAA_11"/>
    <property type="match status" value="1"/>
</dbReference>
<feature type="region of interest" description="Disordered" evidence="1">
    <location>
        <begin position="1548"/>
        <end position="1607"/>
    </location>
</feature>
<gene>
    <name evidence="4" type="ORF">Cvel_3896</name>
</gene>
<feature type="region of interest" description="Disordered" evidence="1">
    <location>
        <begin position="1334"/>
        <end position="1361"/>
    </location>
</feature>
<accession>A0A0G4FYX3</accession>
<feature type="domain" description="DNA2/NAM7 helicase helicase" evidence="3">
    <location>
        <begin position="1831"/>
        <end position="1872"/>
    </location>
</feature>
<dbReference type="SUPFAM" id="SSF52540">
    <property type="entry name" value="P-loop containing nucleoside triphosphate hydrolases"/>
    <property type="match status" value="1"/>
</dbReference>
<feature type="region of interest" description="Disordered" evidence="1">
    <location>
        <begin position="1794"/>
        <end position="1825"/>
    </location>
</feature>
<proteinExistence type="predicted"/>
<evidence type="ECO:0000259" key="2">
    <source>
        <dbReference type="Pfam" id="PF05183"/>
    </source>
</evidence>
<sequence>MVTIFVVSSLPSLRPPVSWRRELGPEIQVRELSEKDLRTAVVAAGELRSSIVVLLTSSDDPGSADSVRDYLHEKRLCFIEEPSSTSRSPRFLQRQILEIHGDPSLSTPTSIPFQLPPFQILLKCRGASQWTPRLAFHRSRIQLSVKEQANPPRLFRVPEERAQEQSQGGPFSPPRLRPSEMLMVSFDQSSSAAYASAILRSGVMLGRDEYHFFGCSGQGLKERTAYFLCAPSQAAVRQRLLHFGQFEAAKSPAKFLARVSLIFSRGTPTGVRPCVWRSVPDIPAMEPKKVFTDGCGLVGESLAWRLALAVDAVCAPFSISTAALSKFPASIRRELTREQEKELESRPDGCLLLPSVFQIRWQGNKGVVCLDRSGSTAAEELVVRPSMTKFETEVFPTVDVVNWSRPYAFGKLNTQFITLLSGLGVPDEAFLDIMAEHFQLLDRAMSEPDAALGLAVAAGDVQLARRIAACANVTQDSRTLFGVCDHLGVLEEGECLVRVIVDGEPRSICQPVIVSKNPCYLLGDVRVLRGVSSFSDNGNRAASAERGGIRALERDLCECIVFPTKGRRPHADEVAGSDLDGDQFFVCWDPRLIPPRVSPAYTYPSADVQPLVGGVTLQALADYFGRQNETRRTVGLIDTLFCRWRDEKGPGSMECEYLGKLFSRAIDAAKTGETVRVPLTLRDVPASSSLLIPASDTQAVPGRSRPIWLRLEDEILRHLSRESEGGGEGEGEGDEKAELHGERDRLLVSSLERREWEKVTRHSRLSTDEKLQFLLPALHRAREEFKFEEWISRLKELARELNLSRLSLPEQKRAFEAGIPRILLCNALSYSEILSAEALHTFLLESSNPGWRLFHRAAGPSSDLRPLGAALRQTQRTLAVLDLLTTPTTQAGNVQESSAGEVRVRVLLDFRGRLDLSGDNIKEHELPACSFASFFLSDRFPGLARRRLFPSALFLDLETSSGLHRLQVYRQRNLQNTFICFKVWPSAGKKAPPSRYLRASIDLTAFPGDILRHPNTPHPTVNQADLQNLEIFVSDDDMFANAPSGVMRENETGDVFDIPETVGDTAGGGETEEDLVAEVEVISDLQRRLECPLLPDGEEWGASICCPDSPPLVFQSDPSVEVPERLLVAAREGKILAVLQSLLVAATAAGSRRGSPRPLSERETGFASVAPNRFEGSQFAVSSERTESRPEGACGSVTEALNQESGEALMRGRGLFCVLRIVLQEVSDLLGPLSLSKVSPQSAELLSTACLAVDSLSPQCLQTARAIDVGAVILLVRRLSLQRESELLLDAWSNFYSHSRCLHRTHCGKAERREAEQTITGISVDVPSHATLEAGVSSPIPESPHSQSEGAPNRESVPSETADAHCRRSEFTLLGQNAAECCALWQLFFQCPFREAKEILRRLFFPTCGSKCGCCGSDGGLQGLLCLPSQVGGVETGGSITAPTDEDQRAQTSTLQTWRRWASGLTAPDTMPVTEAEAALLRDFYVHRLSYLHLLAFLAEEEATAQKDAMSEGGHDKVWHRETPRQRRTVGQLSIPLFDVIGSRTEAFGSGESSSRQKENTEVPRSADHRAADVSAEAAGLSGESLEKRRPLPALRGPDEEGISEREDEEELVIEFFYRGAGAVGFLPSSLVGATVAIEREKDVAAVLRPPKETAGEFGARIVSGSNEAPRRVSPRCPVAFGVVRSFQEEPLVLEVEIPFPGPPLIRAALQKQRSWMWQLTVVGNIPVFERVRRSISDLSTSSPRNIPLLPLISAASLSSRSPPETNYASQAAAHNDFSNLCSPSDFQAEGLSLNEEGRSSSDRERGRCGDFGQPSLPSPDGLSSMQGICLNDSQKLAVSAALQNRLTLIQGPPGTGKTETACCIIQTFLQRYNPAESSPSGLAPRGAIR</sequence>
<evidence type="ECO:0000259" key="3">
    <source>
        <dbReference type="Pfam" id="PF13086"/>
    </source>
</evidence>
<dbReference type="InterPro" id="IPR027417">
    <property type="entry name" value="P-loop_NTPase"/>
</dbReference>
<dbReference type="GO" id="GO:0031380">
    <property type="term" value="C:nuclear RNA-directed RNA polymerase complex"/>
    <property type="evidence" value="ECO:0007669"/>
    <property type="project" value="TreeGrafter"/>
</dbReference>
<organism evidence="4">
    <name type="scientific">Chromera velia CCMP2878</name>
    <dbReference type="NCBI Taxonomy" id="1169474"/>
    <lineage>
        <taxon>Eukaryota</taxon>
        <taxon>Sar</taxon>
        <taxon>Alveolata</taxon>
        <taxon>Colpodellida</taxon>
        <taxon>Chromeraceae</taxon>
        <taxon>Chromera</taxon>
    </lineage>
</organism>
<reference evidence="4" key="1">
    <citation type="submission" date="2014-11" db="EMBL/GenBank/DDBJ databases">
        <authorList>
            <person name="Otto D Thomas"/>
            <person name="Naeem Raeece"/>
        </authorList>
    </citation>
    <scope>NUCLEOTIDE SEQUENCE</scope>
</reference>
<dbReference type="PANTHER" id="PTHR23079:SF55">
    <property type="entry name" value="RNA-DIRECTED RNA POLYMERASE"/>
    <property type="match status" value="1"/>
</dbReference>
<name>A0A0G4FYX3_9ALVE</name>
<dbReference type="GO" id="GO:0003723">
    <property type="term" value="F:RNA binding"/>
    <property type="evidence" value="ECO:0007669"/>
    <property type="project" value="UniProtKB-KW"/>
</dbReference>
<dbReference type="GO" id="GO:0004386">
    <property type="term" value="F:helicase activity"/>
    <property type="evidence" value="ECO:0007669"/>
    <property type="project" value="InterPro"/>
</dbReference>
<dbReference type="PANTHER" id="PTHR23079">
    <property type="entry name" value="RNA-DEPENDENT RNA POLYMERASE"/>
    <property type="match status" value="1"/>
</dbReference>
<feature type="domain" description="RDRP core" evidence="2">
    <location>
        <begin position="195"/>
        <end position="455"/>
    </location>
</feature>
<dbReference type="GO" id="GO:0003968">
    <property type="term" value="F:RNA-directed RNA polymerase activity"/>
    <property type="evidence" value="ECO:0007669"/>
    <property type="project" value="UniProtKB-KW"/>
</dbReference>
<feature type="region of interest" description="Disordered" evidence="1">
    <location>
        <begin position="720"/>
        <end position="739"/>
    </location>
</feature>
<dbReference type="VEuPathDB" id="CryptoDB:Cvel_3896"/>
<feature type="domain" description="RDRP core" evidence="2">
    <location>
        <begin position="475"/>
        <end position="681"/>
    </location>
</feature>
<dbReference type="Pfam" id="PF05183">
    <property type="entry name" value="RdRP"/>
    <property type="match status" value="2"/>
</dbReference>
<dbReference type="InterPro" id="IPR057596">
    <property type="entry name" value="RDRP_core"/>
</dbReference>
<feature type="compositionally biased region" description="Basic and acidic residues" evidence="1">
    <location>
        <begin position="1555"/>
        <end position="1572"/>
    </location>
</feature>